<feature type="domain" description="ABC-2 type transporter transmembrane" evidence="6">
    <location>
        <begin position="109"/>
        <end position="407"/>
    </location>
</feature>
<evidence type="ECO:0000313" key="7">
    <source>
        <dbReference type="EMBL" id="HIZ08098.1"/>
    </source>
</evidence>
<evidence type="ECO:0000256" key="1">
    <source>
        <dbReference type="ARBA" id="ARBA00004141"/>
    </source>
</evidence>
<keyword evidence="2 5" id="KW-0812">Transmembrane</keyword>
<organism evidence="7 8">
    <name type="scientific">Candidatus Eubacterium avistercoris</name>
    <dbReference type="NCBI Taxonomy" id="2838567"/>
    <lineage>
        <taxon>Bacteria</taxon>
        <taxon>Bacillati</taxon>
        <taxon>Bacillota</taxon>
        <taxon>Clostridia</taxon>
        <taxon>Eubacteriales</taxon>
        <taxon>Eubacteriaceae</taxon>
        <taxon>Eubacterium</taxon>
    </lineage>
</organism>
<dbReference type="EMBL" id="DXCH01000254">
    <property type="protein sequence ID" value="HIZ08098.1"/>
    <property type="molecule type" value="Genomic_DNA"/>
</dbReference>
<dbReference type="GO" id="GO:0016020">
    <property type="term" value="C:membrane"/>
    <property type="evidence" value="ECO:0007669"/>
    <property type="project" value="UniProtKB-SubCell"/>
</dbReference>
<dbReference type="Proteomes" id="UP000824024">
    <property type="component" value="Unassembled WGS sequence"/>
</dbReference>
<feature type="transmembrane region" description="Helical" evidence="5">
    <location>
        <begin position="363"/>
        <end position="382"/>
    </location>
</feature>
<comment type="subcellular location">
    <subcellularLocation>
        <location evidence="1">Membrane</location>
        <topology evidence="1">Multi-pass membrane protein</topology>
    </subcellularLocation>
</comment>
<evidence type="ECO:0000256" key="3">
    <source>
        <dbReference type="ARBA" id="ARBA00022989"/>
    </source>
</evidence>
<keyword evidence="4 5" id="KW-0472">Membrane</keyword>
<feature type="transmembrane region" description="Helical" evidence="5">
    <location>
        <begin position="394"/>
        <end position="418"/>
    </location>
</feature>
<dbReference type="Pfam" id="PF12698">
    <property type="entry name" value="ABC2_membrane_3"/>
    <property type="match status" value="1"/>
</dbReference>
<proteinExistence type="predicted"/>
<feature type="transmembrane region" description="Helical" evidence="5">
    <location>
        <begin position="332"/>
        <end position="351"/>
    </location>
</feature>
<dbReference type="AlphaFoldDB" id="A0A9D2IH28"/>
<protein>
    <submittedName>
        <fullName evidence="7">ABC transporter permease</fullName>
    </submittedName>
</protein>
<feature type="transmembrane region" description="Helical" evidence="5">
    <location>
        <begin position="29"/>
        <end position="49"/>
    </location>
</feature>
<feature type="transmembrane region" description="Helical" evidence="5">
    <location>
        <begin position="200"/>
        <end position="218"/>
    </location>
</feature>
<feature type="transmembrane region" description="Helical" evidence="5">
    <location>
        <begin position="239"/>
        <end position="263"/>
    </location>
</feature>
<feature type="transmembrane region" description="Helical" evidence="5">
    <location>
        <begin position="300"/>
        <end position="320"/>
    </location>
</feature>
<reference evidence="7" key="2">
    <citation type="submission" date="2021-04" db="EMBL/GenBank/DDBJ databases">
        <authorList>
            <person name="Gilroy R."/>
        </authorList>
    </citation>
    <scope>NUCLEOTIDE SEQUENCE</scope>
    <source>
        <strain evidence="7">CHK192-9172</strain>
    </source>
</reference>
<comment type="caution">
    <text evidence="7">The sequence shown here is derived from an EMBL/GenBank/DDBJ whole genome shotgun (WGS) entry which is preliminary data.</text>
</comment>
<keyword evidence="3 5" id="KW-1133">Transmembrane helix</keyword>
<accession>A0A9D2IH28</accession>
<sequence>MSFSKAQLKGTKQVFSFTFLSLLKNKANIIAVAVFLIAGLLAVPAAMLLGGRQISAAPGAPVAQVQIYNETDLQIDSSRLAQSDQDFAATGFKVMDDTAFSGDTRELSEDEAAAVITEGKGETYQIDLYTSAETEISSEDMSALESLLQEEVKTAQYQKAGLSDRQIQLLNAQYSTQIGTVSDVVNEDTQEQGSQYGIQLGYAIVVLIVSIMAVSYIIRTVVEEKASKLVEMLLMSVRPLALIAGKILAAMAYVFGIFILFLISLLISYGVSIRIFGLPGISELLEIVRQMGAGNIGPQIPVIMIISMILGCLTFAIIAGLSGAGCSTTEDISGASTTVMLLIMGGYFVAIMISNVPSRGLEIFSALCPVLSVFCGPVQYAMGNISAGMLILSWVIQGAVILLLALFCAKVYSSLIIYKGNRLKWTDMIGLARNKTGKGGGR</sequence>
<dbReference type="PANTHER" id="PTHR43471">
    <property type="entry name" value="ABC TRANSPORTER PERMEASE"/>
    <property type="match status" value="1"/>
</dbReference>
<evidence type="ECO:0000256" key="4">
    <source>
        <dbReference type="ARBA" id="ARBA00023136"/>
    </source>
</evidence>
<dbReference type="InterPro" id="IPR013525">
    <property type="entry name" value="ABC2_TM"/>
</dbReference>
<evidence type="ECO:0000259" key="6">
    <source>
        <dbReference type="Pfam" id="PF12698"/>
    </source>
</evidence>
<dbReference type="PANTHER" id="PTHR43471:SF3">
    <property type="entry name" value="ABC TRANSPORTER PERMEASE PROTEIN NATB"/>
    <property type="match status" value="1"/>
</dbReference>
<evidence type="ECO:0000256" key="2">
    <source>
        <dbReference type="ARBA" id="ARBA00022692"/>
    </source>
</evidence>
<name>A0A9D2IH28_9FIRM</name>
<evidence type="ECO:0000256" key="5">
    <source>
        <dbReference type="SAM" id="Phobius"/>
    </source>
</evidence>
<reference evidence="7" key="1">
    <citation type="journal article" date="2021" name="PeerJ">
        <title>Extensive microbial diversity within the chicken gut microbiome revealed by metagenomics and culture.</title>
        <authorList>
            <person name="Gilroy R."/>
            <person name="Ravi A."/>
            <person name="Getino M."/>
            <person name="Pursley I."/>
            <person name="Horton D.L."/>
            <person name="Alikhan N.F."/>
            <person name="Baker D."/>
            <person name="Gharbi K."/>
            <person name="Hall N."/>
            <person name="Watson M."/>
            <person name="Adriaenssens E.M."/>
            <person name="Foster-Nyarko E."/>
            <person name="Jarju S."/>
            <person name="Secka A."/>
            <person name="Antonio M."/>
            <person name="Oren A."/>
            <person name="Chaudhuri R.R."/>
            <person name="La Ragione R."/>
            <person name="Hildebrand F."/>
            <person name="Pallen M.J."/>
        </authorList>
    </citation>
    <scope>NUCLEOTIDE SEQUENCE</scope>
    <source>
        <strain evidence="7">CHK192-9172</strain>
    </source>
</reference>
<dbReference type="GO" id="GO:0140359">
    <property type="term" value="F:ABC-type transporter activity"/>
    <property type="evidence" value="ECO:0007669"/>
    <property type="project" value="InterPro"/>
</dbReference>
<evidence type="ECO:0000313" key="8">
    <source>
        <dbReference type="Proteomes" id="UP000824024"/>
    </source>
</evidence>
<gene>
    <name evidence="7" type="ORF">IAA08_09205</name>
</gene>